<accession>A0ABN9XBS3</accession>
<feature type="non-terminal residue" evidence="1">
    <location>
        <position position="1"/>
    </location>
</feature>
<dbReference type="Gene3D" id="2.60.40.10">
    <property type="entry name" value="Immunoglobulins"/>
    <property type="match status" value="1"/>
</dbReference>
<evidence type="ECO:0000313" key="1">
    <source>
        <dbReference type="EMBL" id="CAK0896868.1"/>
    </source>
</evidence>
<dbReference type="InterPro" id="IPR013783">
    <property type="entry name" value="Ig-like_fold"/>
</dbReference>
<reference evidence="1" key="1">
    <citation type="submission" date="2023-10" db="EMBL/GenBank/DDBJ databases">
        <authorList>
            <person name="Chen Y."/>
            <person name="Shah S."/>
            <person name="Dougan E. K."/>
            <person name="Thang M."/>
            <person name="Chan C."/>
        </authorList>
    </citation>
    <scope>NUCLEOTIDE SEQUENCE [LARGE SCALE GENOMIC DNA]</scope>
</reference>
<keyword evidence="2" id="KW-1185">Reference proteome</keyword>
<comment type="caution">
    <text evidence="1">The sequence shown here is derived from an EMBL/GenBank/DDBJ whole genome shotgun (WGS) entry which is preliminary data.</text>
</comment>
<organism evidence="1 2">
    <name type="scientific">Prorocentrum cordatum</name>
    <dbReference type="NCBI Taxonomy" id="2364126"/>
    <lineage>
        <taxon>Eukaryota</taxon>
        <taxon>Sar</taxon>
        <taxon>Alveolata</taxon>
        <taxon>Dinophyceae</taxon>
        <taxon>Prorocentrales</taxon>
        <taxon>Prorocentraceae</taxon>
        <taxon>Prorocentrum</taxon>
    </lineage>
</organism>
<dbReference type="Proteomes" id="UP001189429">
    <property type="component" value="Unassembled WGS sequence"/>
</dbReference>
<protein>
    <submittedName>
        <fullName evidence="1">Uncharacterized protein</fullName>
    </submittedName>
</protein>
<gene>
    <name evidence="1" type="ORF">PCOR1329_LOCUS75211</name>
</gene>
<evidence type="ECO:0000313" key="2">
    <source>
        <dbReference type="Proteomes" id="UP001189429"/>
    </source>
</evidence>
<proteinExistence type="predicted"/>
<name>A0ABN9XBS3_9DINO</name>
<feature type="non-terminal residue" evidence="1">
    <location>
        <position position="118"/>
    </location>
</feature>
<dbReference type="EMBL" id="CAUYUJ010020250">
    <property type="protein sequence ID" value="CAK0896868.1"/>
    <property type="molecule type" value="Genomic_DNA"/>
</dbReference>
<sequence>EHRDPLPIEIEDLDNGQYEVRYVGEVGDVIVHVSLVDEHGKQRPVRGSPFKSTHIQYAKTSANEYLGSSVHVWLTSTLKRLEDFNRSTELGLNARPKDDDVKGLIKVMNHIQELEVDE</sequence>